<dbReference type="SUPFAM" id="SSF48264">
    <property type="entry name" value="Cytochrome P450"/>
    <property type="match status" value="1"/>
</dbReference>
<dbReference type="GO" id="GO:0018683">
    <property type="term" value="F:camphor 5-monooxygenase activity"/>
    <property type="evidence" value="ECO:0007669"/>
    <property type="project" value="UniProtKB-EC"/>
</dbReference>
<keyword evidence="9" id="KW-1185">Reference proteome</keyword>
<keyword evidence="6 7" id="KW-0503">Monooxygenase</keyword>
<evidence type="ECO:0000256" key="3">
    <source>
        <dbReference type="ARBA" id="ARBA00022723"/>
    </source>
</evidence>
<evidence type="ECO:0000256" key="1">
    <source>
        <dbReference type="ARBA" id="ARBA00010617"/>
    </source>
</evidence>
<evidence type="ECO:0000256" key="2">
    <source>
        <dbReference type="ARBA" id="ARBA00022617"/>
    </source>
</evidence>
<evidence type="ECO:0000256" key="7">
    <source>
        <dbReference type="RuleBase" id="RU000461"/>
    </source>
</evidence>
<dbReference type="OrthoDB" id="3599725at2"/>
<keyword evidence="5 7" id="KW-0408">Iron</keyword>
<gene>
    <name evidence="8" type="primary">camC_1</name>
    <name evidence="8" type="ORF">NCTC10485_03547</name>
</gene>
<accession>A0A448I9Z6</accession>
<evidence type="ECO:0000313" key="8">
    <source>
        <dbReference type="EMBL" id="VEG49240.1"/>
    </source>
</evidence>
<dbReference type="AlphaFoldDB" id="A0A448I9Z6"/>
<dbReference type="PRINTS" id="PR00359">
    <property type="entry name" value="BP450"/>
</dbReference>
<dbReference type="InterPro" id="IPR017972">
    <property type="entry name" value="Cyt_P450_CS"/>
</dbReference>
<evidence type="ECO:0000313" key="9">
    <source>
        <dbReference type="Proteomes" id="UP000282551"/>
    </source>
</evidence>
<dbReference type="PROSITE" id="PS00086">
    <property type="entry name" value="CYTOCHROME_P450"/>
    <property type="match status" value="1"/>
</dbReference>
<dbReference type="GO" id="GO:0020037">
    <property type="term" value="F:heme binding"/>
    <property type="evidence" value="ECO:0007669"/>
    <property type="project" value="InterPro"/>
</dbReference>
<dbReference type="PANTHER" id="PTHR46696:SF6">
    <property type="entry name" value="P450, PUTATIVE (EUROFUNG)-RELATED"/>
    <property type="match status" value="1"/>
</dbReference>
<evidence type="ECO:0000256" key="4">
    <source>
        <dbReference type="ARBA" id="ARBA00023002"/>
    </source>
</evidence>
<keyword evidence="4 7" id="KW-0560">Oxidoreductase</keyword>
<proteinExistence type="inferred from homology"/>
<dbReference type="Gene3D" id="1.10.630.10">
    <property type="entry name" value="Cytochrome P450"/>
    <property type="match status" value="1"/>
</dbReference>
<name>A0A448I9Z6_MYCCI</name>
<evidence type="ECO:0000256" key="6">
    <source>
        <dbReference type="ARBA" id="ARBA00023033"/>
    </source>
</evidence>
<keyword evidence="3 7" id="KW-0479">Metal-binding</keyword>
<dbReference type="InterPro" id="IPR001128">
    <property type="entry name" value="Cyt_P450"/>
</dbReference>
<dbReference type="Pfam" id="PF00067">
    <property type="entry name" value="p450"/>
    <property type="match status" value="1"/>
</dbReference>
<dbReference type="InterPro" id="IPR002397">
    <property type="entry name" value="Cyt_P450_B"/>
</dbReference>
<dbReference type="EC" id="1.14.15.1" evidence="8"/>
<keyword evidence="2 7" id="KW-0349">Heme</keyword>
<dbReference type="RefSeq" id="WP_126334938.1">
    <property type="nucleotide sequence ID" value="NZ_AP022604.1"/>
</dbReference>
<dbReference type="Proteomes" id="UP000282551">
    <property type="component" value="Chromosome"/>
</dbReference>
<dbReference type="GO" id="GO:0005506">
    <property type="term" value="F:iron ion binding"/>
    <property type="evidence" value="ECO:0007669"/>
    <property type="project" value="InterPro"/>
</dbReference>
<dbReference type="InterPro" id="IPR036396">
    <property type="entry name" value="Cyt_P450_sf"/>
</dbReference>
<organism evidence="8 9">
    <name type="scientific">Mycolicibacterium chitae</name>
    <name type="common">Mycobacterium chitae</name>
    <dbReference type="NCBI Taxonomy" id="1792"/>
    <lineage>
        <taxon>Bacteria</taxon>
        <taxon>Bacillati</taxon>
        <taxon>Actinomycetota</taxon>
        <taxon>Actinomycetes</taxon>
        <taxon>Mycobacteriales</taxon>
        <taxon>Mycobacteriaceae</taxon>
        <taxon>Mycolicibacterium</taxon>
    </lineage>
</organism>
<reference evidence="8 9" key="1">
    <citation type="submission" date="2018-12" db="EMBL/GenBank/DDBJ databases">
        <authorList>
            <consortium name="Pathogen Informatics"/>
        </authorList>
    </citation>
    <scope>NUCLEOTIDE SEQUENCE [LARGE SCALE GENOMIC DNA]</scope>
    <source>
        <strain evidence="8 9">NCTC10485</strain>
    </source>
</reference>
<evidence type="ECO:0000256" key="5">
    <source>
        <dbReference type="ARBA" id="ARBA00023004"/>
    </source>
</evidence>
<protein>
    <submittedName>
        <fullName evidence="8">Cytochrome P450</fullName>
        <ecNumber evidence="8">1.14.15.1</ecNumber>
    </submittedName>
</protein>
<sequence length="410" mass="45629">MPASSTGVPDHLRVDFDVFDPALTAPTDRFQSEVAKLAAIGPVVYSTAHDGHWVVTGYDEIQGGMLDPERFSAWPTNIMPHGDEKTLPLELDPPEHTAYRQALQPIFGPRRMKTLETVIRDTTNELIDGFAHRGSAEFVAEFAHELPTRMFLGLMDLPLRDAPLFTEATNIFIQGKPELGREESGKAMEEALHRMLGYFAGVVEERKNRPEPGTDITSHIVRTPVEILGETRNFTDAELCNMFFLLLLGGLHTVQGSLAWALQHLANNPGQRQKLIDNPDLLPSAIEEILRLEGAVSPGRRATRDTTLGGVPIKADDQLLLVLAGGNRDQRQYENSDSMDIARIPNRHLSFGVGAHRCIGSHLARLELSIALQEIHRRIPDYRLDPDDPPIWHPSQVRGVVKMPLRFTPA</sequence>
<dbReference type="PANTHER" id="PTHR46696">
    <property type="entry name" value="P450, PUTATIVE (EUROFUNG)-RELATED"/>
    <property type="match status" value="1"/>
</dbReference>
<dbReference type="EMBL" id="LR134355">
    <property type="protein sequence ID" value="VEG49240.1"/>
    <property type="molecule type" value="Genomic_DNA"/>
</dbReference>
<dbReference type="PRINTS" id="PR00385">
    <property type="entry name" value="P450"/>
</dbReference>
<comment type="similarity">
    <text evidence="1 7">Belongs to the cytochrome P450 family.</text>
</comment>